<evidence type="ECO:0000313" key="5">
    <source>
        <dbReference type="Proteomes" id="UP000430146"/>
    </source>
</evidence>
<evidence type="ECO:0000256" key="1">
    <source>
        <dbReference type="ARBA" id="ARBA00005791"/>
    </source>
</evidence>
<keyword evidence="2" id="KW-1133">Transmembrane helix</keyword>
<dbReference type="Pfam" id="PF13462">
    <property type="entry name" value="Thioredoxin_4"/>
    <property type="match status" value="1"/>
</dbReference>
<feature type="domain" description="Thioredoxin" evidence="3">
    <location>
        <begin position="33"/>
        <end position="224"/>
    </location>
</feature>
<dbReference type="SUPFAM" id="SSF52833">
    <property type="entry name" value="Thioredoxin-like"/>
    <property type="match status" value="1"/>
</dbReference>
<keyword evidence="2" id="KW-0472">Membrane</keyword>
<evidence type="ECO:0000256" key="2">
    <source>
        <dbReference type="SAM" id="Phobius"/>
    </source>
</evidence>
<dbReference type="PANTHER" id="PTHR13887">
    <property type="entry name" value="GLUTATHIONE S-TRANSFERASE KAPPA"/>
    <property type="match status" value="1"/>
</dbReference>
<proteinExistence type="inferred from homology"/>
<evidence type="ECO:0000313" key="4">
    <source>
        <dbReference type="EMBL" id="CAA0128439.1"/>
    </source>
</evidence>
<feature type="transmembrane region" description="Helical" evidence="2">
    <location>
        <begin position="12"/>
        <end position="33"/>
    </location>
</feature>
<organism evidence="4 5">
    <name type="scientific">Mycolicibacterium vanbaalenii</name>
    <name type="common">Mycobacterium vanbaalenii</name>
    <dbReference type="NCBI Taxonomy" id="110539"/>
    <lineage>
        <taxon>Bacteria</taxon>
        <taxon>Bacillati</taxon>
        <taxon>Actinomycetota</taxon>
        <taxon>Actinomycetes</taxon>
        <taxon>Mycobacteriales</taxon>
        <taxon>Mycobacteriaceae</taxon>
        <taxon>Mycolicibacterium</taxon>
    </lineage>
</organism>
<dbReference type="InterPro" id="IPR013766">
    <property type="entry name" value="Thioredoxin_domain"/>
</dbReference>
<dbReference type="InterPro" id="IPR012336">
    <property type="entry name" value="Thioredoxin-like_fold"/>
</dbReference>
<dbReference type="Proteomes" id="UP000430146">
    <property type="component" value="Unassembled WGS sequence"/>
</dbReference>
<gene>
    <name evidence="4" type="ORF">AELLOGFF_01354</name>
</gene>
<dbReference type="PROSITE" id="PS51352">
    <property type="entry name" value="THIOREDOXIN_2"/>
    <property type="match status" value="1"/>
</dbReference>
<reference evidence="4 5" key="1">
    <citation type="submission" date="2019-11" db="EMBL/GenBank/DDBJ databases">
        <authorList>
            <person name="Holert J."/>
        </authorList>
    </citation>
    <scope>NUCLEOTIDE SEQUENCE [LARGE SCALE GENOMIC DNA]</scope>
    <source>
        <strain evidence="4">BC8_1</strain>
    </source>
</reference>
<dbReference type="AlphaFoldDB" id="A0A5S9R2U2"/>
<dbReference type="PANTHER" id="PTHR13887:SF55">
    <property type="entry name" value="SLR0313 PROTEIN"/>
    <property type="match status" value="1"/>
</dbReference>
<dbReference type="EMBL" id="CACSIP010000034">
    <property type="protein sequence ID" value="CAA0128439.1"/>
    <property type="molecule type" value="Genomic_DNA"/>
</dbReference>
<accession>A0A5S9R2U2</accession>
<sequence>MKGVGAILTNTRVLVTVFVIVVATVATAVFLSVRDADTQAPAALDDSPAGQTVRDNSHRLNTVPDSDVYFVEFLDFECEGCRALFPAIEQLRSEYGDRVNFVLRYFPLQSHFNAKRAARAVEAAAQQDQLEAMYKKMYETQADWGEQRVPKDDVFRGFAQELGLDMAVFDAVYNDPATDERIELDIADGTELGVQGTPTFFLNGQRLQPRSYEDLTTALDQALQK</sequence>
<dbReference type="Gene3D" id="3.40.30.10">
    <property type="entry name" value="Glutaredoxin"/>
    <property type="match status" value="1"/>
</dbReference>
<dbReference type="InterPro" id="IPR036249">
    <property type="entry name" value="Thioredoxin-like_sf"/>
</dbReference>
<comment type="similarity">
    <text evidence="1">Belongs to the thioredoxin family. DsbA subfamily.</text>
</comment>
<name>A0A5S9R2U2_MYCVN</name>
<protein>
    <recommendedName>
        <fullName evidence="3">Thioredoxin domain-containing protein</fullName>
    </recommendedName>
</protein>
<keyword evidence="2" id="KW-0812">Transmembrane</keyword>
<keyword evidence="5" id="KW-1185">Reference proteome</keyword>
<evidence type="ECO:0000259" key="3">
    <source>
        <dbReference type="PROSITE" id="PS51352"/>
    </source>
</evidence>